<evidence type="ECO:0000313" key="1">
    <source>
        <dbReference type="EMBL" id="CAG5110034.1"/>
    </source>
</evidence>
<reference evidence="1 2" key="1">
    <citation type="submission" date="2021-04" db="EMBL/GenBank/DDBJ databases">
        <authorList>
            <person name="Bliznina A."/>
        </authorList>
    </citation>
    <scope>NUCLEOTIDE SEQUENCE [LARGE SCALE GENOMIC DNA]</scope>
</reference>
<dbReference type="EMBL" id="OU015567">
    <property type="protein sequence ID" value="CAG5110034.1"/>
    <property type="molecule type" value="Genomic_DNA"/>
</dbReference>
<evidence type="ECO:0000313" key="2">
    <source>
        <dbReference type="Proteomes" id="UP001158576"/>
    </source>
</evidence>
<organism evidence="1 2">
    <name type="scientific">Oikopleura dioica</name>
    <name type="common">Tunicate</name>
    <dbReference type="NCBI Taxonomy" id="34765"/>
    <lineage>
        <taxon>Eukaryota</taxon>
        <taxon>Metazoa</taxon>
        <taxon>Chordata</taxon>
        <taxon>Tunicata</taxon>
        <taxon>Appendicularia</taxon>
        <taxon>Copelata</taxon>
        <taxon>Oikopleuridae</taxon>
        <taxon>Oikopleura</taxon>
    </lineage>
</organism>
<dbReference type="Proteomes" id="UP001158576">
    <property type="component" value="Chromosome 2"/>
</dbReference>
<gene>
    <name evidence="1" type="ORF">OKIOD_LOCUS13250</name>
</gene>
<proteinExistence type="predicted"/>
<accession>A0ABN7SX33</accession>
<keyword evidence="2" id="KW-1185">Reference proteome</keyword>
<protein>
    <submittedName>
        <fullName evidence="1">Oidioi.mRNA.OKI2018_I69.chr2.g4485.t1.cds</fullName>
    </submittedName>
</protein>
<name>A0ABN7SX33_OIKDI</name>
<sequence>MRYICEDRVFDDFGRVIVHENKTIHCPIFSLYPSFIEKYNLFPASVAKSTFKETWILSSRPRSFSRFLAGIWDDYESTERLPWCDGYPVETMEFAYNTDPESKDVMLFEGPDGSHK</sequence>